<dbReference type="eggNOG" id="COG2813">
    <property type="taxonomic scope" value="Bacteria"/>
</dbReference>
<protein>
    <submittedName>
        <fullName evidence="2">Methyltransferase FkbM family</fullName>
    </submittedName>
</protein>
<keyword evidence="2" id="KW-0808">Transferase</keyword>
<dbReference type="InParanoid" id="Q02BB0"/>
<proteinExistence type="predicted"/>
<dbReference type="STRING" id="234267.Acid_0655"/>
<dbReference type="InterPro" id="IPR029063">
    <property type="entry name" value="SAM-dependent_MTases_sf"/>
</dbReference>
<sequence>MSVHSEGREIYLSIVVAARNDNHGGNMLGRMQAFVDSWMEQAEQLGISSEIIVVEWNPPSERSRLAAELRWKETFNACEVRFLEVSPDLHRKYPNAAAIPLHQMIAKNVGIRRARGQFVLATNIDILFSPELMRFLSTRSLERGVMYRMDRHDVASEIPTNATLLEMQSFCESNMLRVFAREGTFELLPNGRRRIVARDIVSQEDGIDLDDGWFMVEVEQEEAFRWIEATAVIRIERPEWASPELVLDVETGPSAGTPLPIDFLDPDGKVLASVMVDGRCSVKVYLPEGLNRAEIRLLVRGSHIPLARDLRFLSLRVYSVRWCSAGAEFVQKSTRELIPELTRSGGPSPAIPDIQLAGVPLIEMLDVQLEPRGAGEFALSVRFKAHWEPAGRAVQKVFPEVVSEVSPRLPAWSTEVTQVHDARDWSCRYEAPSPVADGLTTAAYLHTNACGDFTLLSREDWFALRAYPEFPIWPMHIDSLICYSAHHAGIREVILREPMRIYHIQHFSGAGWTPEGEGERTARIEAKKVAVIEYATFLKWIDLMRRFRVPMIFNRNDWGMGDAVLPEGKAVTETAPADPLHPVFGRFRRYRGPGRNGFIPFDFLGSFVREDYIGAKASYSPSLAVDYPRAGEDIFAWIDLLEAVVGARKKFRMMELGAAYGCWAGRGALAAIQLGLDFEVTCVEAEPEHFQWIEQHMLANSIPLSSVHSTYAALAGKPGSVLFSVYSPYMENCNAGNWQGQVIVGPEDMVVGSSGNYHGVPLLTMKSGFKAIEVPAVTLDEVLCGGHVIDFMHVDLQGAELGVFSAGMESVDRLVKRVNIGTHSTACEEGLRVLFRACGWECLADYSLAGERQTPYGKLRFQDGVQSWRNPKL</sequence>
<dbReference type="AlphaFoldDB" id="Q02BB0"/>
<reference evidence="2" key="1">
    <citation type="submission" date="2006-10" db="EMBL/GenBank/DDBJ databases">
        <title>Complete sequence of Solibacter usitatus Ellin6076.</title>
        <authorList>
            <consortium name="US DOE Joint Genome Institute"/>
            <person name="Copeland A."/>
            <person name="Lucas S."/>
            <person name="Lapidus A."/>
            <person name="Barry K."/>
            <person name="Detter J.C."/>
            <person name="Glavina del Rio T."/>
            <person name="Hammon N."/>
            <person name="Israni S."/>
            <person name="Dalin E."/>
            <person name="Tice H."/>
            <person name="Pitluck S."/>
            <person name="Thompson L.S."/>
            <person name="Brettin T."/>
            <person name="Bruce D."/>
            <person name="Han C."/>
            <person name="Tapia R."/>
            <person name="Gilna P."/>
            <person name="Schmutz J."/>
            <person name="Larimer F."/>
            <person name="Land M."/>
            <person name="Hauser L."/>
            <person name="Kyrpides N."/>
            <person name="Mikhailova N."/>
            <person name="Janssen P.H."/>
            <person name="Kuske C.R."/>
            <person name="Richardson P."/>
        </authorList>
    </citation>
    <scope>NUCLEOTIDE SEQUENCE</scope>
    <source>
        <strain evidence="2">Ellin6076</strain>
    </source>
</reference>
<name>Q02BB0_SOLUE</name>
<keyword evidence="2" id="KW-0489">Methyltransferase</keyword>
<dbReference type="OrthoDB" id="7363441at2"/>
<dbReference type="SUPFAM" id="SSF53335">
    <property type="entry name" value="S-adenosyl-L-methionine-dependent methyltransferases"/>
    <property type="match status" value="1"/>
</dbReference>
<dbReference type="GO" id="GO:0008168">
    <property type="term" value="F:methyltransferase activity"/>
    <property type="evidence" value="ECO:0007669"/>
    <property type="project" value="UniProtKB-KW"/>
</dbReference>
<dbReference type="InterPro" id="IPR006342">
    <property type="entry name" value="FkbM_mtfrase"/>
</dbReference>
<dbReference type="EMBL" id="CP000473">
    <property type="protein sequence ID" value="ABJ81656.1"/>
    <property type="molecule type" value="Genomic_DNA"/>
</dbReference>
<evidence type="ECO:0000313" key="2">
    <source>
        <dbReference type="EMBL" id="ABJ81656.1"/>
    </source>
</evidence>
<organism evidence="2">
    <name type="scientific">Solibacter usitatus (strain Ellin6076)</name>
    <dbReference type="NCBI Taxonomy" id="234267"/>
    <lineage>
        <taxon>Bacteria</taxon>
        <taxon>Pseudomonadati</taxon>
        <taxon>Acidobacteriota</taxon>
        <taxon>Terriglobia</taxon>
        <taxon>Bryobacterales</taxon>
        <taxon>Solibacteraceae</taxon>
        <taxon>Candidatus Solibacter</taxon>
    </lineage>
</organism>
<accession>Q02BB0</accession>
<dbReference type="GO" id="GO:0032259">
    <property type="term" value="P:methylation"/>
    <property type="evidence" value="ECO:0007669"/>
    <property type="project" value="UniProtKB-KW"/>
</dbReference>
<dbReference type="KEGG" id="sus:Acid_0655"/>
<dbReference type="Gene3D" id="3.40.50.150">
    <property type="entry name" value="Vaccinia Virus protein VP39"/>
    <property type="match status" value="1"/>
</dbReference>
<evidence type="ECO:0000259" key="1">
    <source>
        <dbReference type="Pfam" id="PF05050"/>
    </source>
</evidence>
<feature type="domain" description="Methyltransferase FkbM" evidence="1">
    <location>
        <begin position="753"/>
        <end position="813"/>
    </location>
</feature>
<dbReference type="Pfam" id="PF05050">
    <property type="entry name" value="Methyltransf_21"/>
    <property type="match status" value="1"/>
</dbReference>
<dbReference type="HOGENOM" id="CLU_328973_0_0_0"/>
<gene>
    <name evidence="2" type="ordered locus">Acid_0655</name>
</gene>